<keyword evidence="5" id="KW-1185">Reference proteome</keyword>
<evidence type="ECO:0000256" key="3">
    <source>
        <dbReference type="SAM" id="Coils"/>
    </source>
</evidence>
<dbReference type="GO" id="GO:0004422">
    <property type="term" value="F:hypoxanthine phosphoribosyltransferase activity"/>
    <property type="evidence" value="ECO:0007669"/>
    <property type="project" value="TreeGrafter"/>
</dbReference>
<dbReference type="Gene3D" id="3.40.50.2020">
    <property type="match status" value="1"/>
</dbReference>
<dbReference type="EMBL" id="JAGHQM010000751">
    <property type="protein sequence ID" value="KAH0558747.1"/>
    <property type="molecule type" value="Genomic_DNA"/>
</dbReference>
<protein>
    <submittedName>
        <fullName evidence="4">Uncharacterized protein</fullName>
    </submittedName>
</protein>
<dbReference type="GO" id="GO:0005737">
    <property type="term" value="C:cytoplasm"/>
    <property type="evidence" value="ECO:0007669"/>
    <property type="project" value="TreeGrafter"/>
</dbReference>
<dbReference type="GO" id="GO:0032263">
    <property type="term" value="P:GMP salvage"/>
    <property type="evidence" value="ECO:0007669"/>
    <property type="project" value="TreeGrafter"/>
</dbReference>
<dbReference type="CDD" id="cd06223">
    <property type="entry name" value="PRTases_typeI"/>
    <property type="match status" value="1"/>
</dbReference>
<evidence type="ECO:0000313" key="5">
    <source>
        <dbReference type="Proteomes" id="UP000750711"/>
    </source>
</evidence>
<dbReference type="SUPFAM" id="SSF53271">
    <property type="entry name" value="PRTase-like"/>
    <property type="match status" value="1"/>
</dbReference>
<dbReference type="Proteomes" id="UP000750711">
    <property type="component" value="Unassembled WGS sequence"/>
</dbReference>
<name>A0A9P8LB07_9PEZI</name>
<dbReference type="GO" id="GO:0046100">
    <property type="term" value="P:hypoxanthine metabolic process"/>
    <property type="evidence" value="ECO:0007669"/>
    <property type="project" value="TreeGrafter"/>
</dbReference>
<reference evidence="4" key="1">
    <citation type="submission" date="2021-03" db="EMBL/GenBank/DDBJ databases">
        <title>Comparative genomics and phylogenomic investigation of the class Geoglossomycetes provide insights into ecological specialization and systematics.</title>
        <authorList>
            <person name="Melie T."/>
            <person name="Pirro S."/>
            <person name="Miller A.N."/>
            <person name="Quandt A."/>
        </authorList>
    </citation>
    <scope>NUCLEOTIDE SEQUENCE</scope>
    <source>
        <strain evidence="4">CAQ_001_2017</strain>
    </source>
</reference>
<dbReference type="InterPro" id="IPR000836">
    <property type="entry name" value="PRTase_dom"/>
</dbReference>
<accession>A0A9P8LB07</accession>
<dbReference type="GO" id="GO:0032264">
    <property type="term" value="P:IMP salvage"/>
    <property type="evidence" value="ECO:0007669"/>
    <property type="project" value="TreeGrafter"/>
</dbReference>
<evidence type="ECO:0000256" key="1">
    <source>
        <dbReference type="ARBA" id="ARBA00022676"/>
    </source>
</evidence>
<sequence length="400" mass="45892">MGRCYAWDHSNGMHHSFRLPSGEVRHLTIKERTVAILFRSGVLVWNFDSQSSRGITLNSVDRDYRLLLLSPFEDCVIVFSRSRRGDMSYSTINFDKYTFDGMLLTSYSLETRNPPTIQLGHWHIQPRDHNGLFAVVSRPCMDTQMTHLVQFDSRRNRLFSEEIPGTSDFRILWKDILISTNYQNNSLLITDLEGNHGTTCQEFRRINSTPEFSQISHDDLSRTGVLRPVCGLIGDESFLIFCWHDSFLKRPGAANIPIQAIGLSLYEKIGTDDPVEEAGTKVTRTQWLDLGSLEMANLIGKNILIVDEVDDTRTTLEYAVKELEKDVNIMQKKLGREGEKTQFSIFVLHNKDKPKKGNLPQEMLDGDRYLAARTVGDIWICYPWEAIDIDEHDRLAAEQQ</sequence>
<keyword evidence="1" id="KW-0328">Glycosyltransferase</keyword>
<dbReference type="PANTHER" id="PTHR43363">
    <property type="entry name" value="HYPOXANTHINE PHOSPHORIBOSYLTRANSFERASE"/>
    <property type="match status" value="1"/>
</dbReference>
<dbReference type="GO" id="GO:0032265">
    <property type="term" value="P:XMP salvage"/>
    <property type="evidence" value="ECO:0007669"/>
    <property type="project" value="TreeGrafter"/>
</dbReference>
<gene>
    <name evidence="4" type="ORF">GP486_004609</name>
</gene>
<proteinExistence type="predicted"/>
<evidence type="ECO:0000256" key="2">
    <source>
        <dbReference type="ARBA" id="ARBA00022679"/>
    </source>
</evidence>
<dbReference type="AlphaFoldDB" id="A0A9P8LB07"/>
<keyword evidence="3" id="KW-0175">Coiled coil</keyword>
<evidence type="ECO:0000313" key="4">
    <source>
        <dbReference type="EMBL" id="KAH0558747.1"/>
    </source>
</evidence>
<dbReference type="InterPro" id="IPR029057">
    <property type="entry name" value="PRTase-like"/>
</dbReference>
<dbReference type="PANTHER" id="PTHR43363:SF1">
    <property type="entry name" value="HYPOXANTHINE-GUANINE PHOSPHORIBOSYLTRANSFERASE"/>
    <property type="match status" value="1"/>
</dbReference>
<comment type="caution">
    <text evidence="4">The sequence shown here is derived from an EMBL/GenBank/DDBJ whole genome shotgun (WGS) entry which is preliminary data.</text>
</comment>
<keyword evidence="2" id="KW-0808">Transferase</keyword>
<feature type="coiled-coil region" evidence="3">
    <location>
        <begin position="313"/>
        <end position="340"/>
    </location>
</feature>
<organism evidence="4 5">
    <name type="scientific">Trichoglossum hirsutum</name>
    <dbReference type="NCBI Taxonomy" id="265104"/>
    <lineage>
        <taxon>Eukaryota</taxon>
        <taxon>Fungi</taxon>
        <taxon>Dikarya</taxon>
        <taxon>Ascomycota</taxon>
        <taxon>Pezizomycotina</taxon>
        <taxon>Geoglossomycetes</taxon>
        <taxon>Geoglossales</taxon>
        <taxon>Geoglossaceae</taxon>
        <taxon>Trichoglossum</taxon>
    </lineage>
</organism>